<dbReference type="Proteomes" id="UP000286415">
    <property type="component" value="Unassembled WGS sequence"/>
</dbReference>
<comment type="caution">
    <text evidence="1">The sequence shown here is derived from an EMBL/GenBank/DDBJ whole genome shotgun (WGS) entry which is preliminary data.</text>
</comment>
<keyword evidence="2" id="KW-1185">Reference proteome</keyword>
<evidence type="ECO:0000313" key="1">
    <source>
        <dbReference type="EMBL" id="KAG5442420.1"/>
    </source>
</evidence>
<evidence type="ECO:0000313" key="2">
    <source>
        <dbReference type="Proteomes" id="UP000286415"/>
    </source>
</evidence>
<dbReference type="EMBL" id="NIRI02000076">
    <property type="protein sequence ID" value="KAG5442420.1"/>
    <property type="molecule type" value="Genomic_DNA"/>
</dbReference>
<sequence length="102" mass="11678">MKFNGASSQSMSTVFWIRIQTWSQICLHEIKKPSNPIINFSEVPGFAGSVCELQLHNALCILRLHISLSKMVCCSRASIFRMEKTPNTIREKPHELRINISF</sequence>
<proteinExistence type="predicted"/>
<accession>A0A8T1LZU2</accession>
<protein>
    <submittedName>
        <fullName evidence="1">Uncharacterized protein</fullName>
    </submittedName>
</protein>
<gene>
    <name evidence="1" type="ORF">CSKR_200275</name>
</gene>
<reference evidence="1 2" key="2">
    <citation type="journal article" date="2021" name="Genomics">
        <title>High-quality reference genome for Clonorchis sinensis.</title>
        <authorList>
            <person name="Young N.D."/>
            <person name="Stroehlein A.J."/>
            <person name="Kinkar L."/>
            <person name="Wang T."/>
            <person name="Sohn W.M."/>
            <person name="Chang B.C.H."/>
            <person name="Kaur P."/>
            <person name="Weisz D."/>
            <person name="Dudchenko O."/>
            <person name="Aiden E.L."/>
            <person name="Korhonen P.K."/>
            <person name="Gasser R.B."/>
        </authorList>
    </citation>
    <scope>NUCLEOTIDE SEQUENCE [LARGE SCALE GENOMIC DNA]</scope>
    <source>
        <strain evidence="1">Cs-k2</strain>
    </source>
</reference>
<dbReference type="AlphaFoldDB" id="A0A8T1LZU2"/>
<reference evidence="1 2" key="1">
    <citation type="journal article" date="2018" name="Biotechnol. Adv.">
        <title>Improved genomic resources and new bioinformatic workflow for the carcinogenic parasite Clonorchis sinensis: Biotechnological implications.</title>
        <authorList>
            <person name="Wang D."/>
            <person name="Korhonen P.K."/>
            <person name="Gasser R.B."/>
            <person name="Young N.D."/>
        </authorList>
    </citation>
    <scope>NUCLEOTIDE SEQUENCE [LARGE SCALE GENOMIC DNA]</scope>
    <source>
        <strain evidence="1">Cs-k2</strain>
    </source>
</reference>
<organism evidence="1 2">
    <name type="scientific">Clonorchis sinensis</name>
    <name type="common">Chinese liver fluke</name>
    <dbReference type="NCBI Taxonomy" id="79923"/>
    <lineage>
        <taxon>Eukaryota</taxon>
        <taxon>Metazoa</taxon>
        <taxon>Spiralia</taxon>
        <taxon>Lophotrochozoa</taxon>
        <taxon>Platyhelminthes</taxon>
        <taxon>Trematoda</taxon>
        <taxon>Digenea</taxon>
        <taxon>Opisthorchiida</taxon>
        <taxon>Opisthorchiata</taxon>
        <taxon>Opisthorchiidae</taxon>
        <taxon>Clonorchis</taxon>
    </lineage>
</organism>
<name>A0A8T1LZU2_CLOSI</name>